<feature type="transmembrane region" description="Helical" evidence="5">
    <location>
        <begin position="186"/>
        <end position="214"/>
    </location>
</feature>
<evidence type="ECO:0000313" key="6">
    <source>
        <dbReference type="EMBL" id="CAE0249965.1"/>
    </source>
</evidence>
<dbReference type="EMBL" id="HBIB01018726">
    <property type="protein sequence ID" value="CAE0249965.1"/>
    <property type="molecule type" value="Transcribed_RNA"/>
</dbReference>
<sequence length="637" mass="71204">MGAYGLKPLHFAPLFLLILIIFTYSPTFDSSPTHVFIDTYDDGVNILDADCLRKNFSQAVACAFLSRVLDVYEPLSVLAKWAQYNLFGLQPWAWKSVTLLIHCLNTALLFRIFSRSWHGGSWKSREAVLAYVLASVFALHPLRVEVVAWASGQPYAISAFFALLHFDFSLSVPGAQSNTMKGIYSLLLALTYSFSVLSKAASIGVSVSSLLFAMRRKEYDTQSSLAREESRRGDVRYFFLFLPSLLLAFAPIMAEWTWQSPPASDERVLTLPERILRASSLLLFLVEKSLFPVGLRPHYRLPSDGQAISTVPLVSSISDRSVWGTLIALALYVVCFKVAGRRESTLMCLSIGATIAPVLGLVHHGHPTLGADRYTYIPTLIALMWFFHLSPLFSPRKSPAKTTHNCKNEGGQETVKHHKCDGWFGRGVYALFLVSLSFLSFRLSGIWRHDVSLWKHNIALDSGDTTALNNLGYFYLKSGNISDSVPYLRQAVALDGRYERAALNLGYAFNALGEPDKVIELYSSLLSNHPPSSPYSSAAYYNNLAYAYIEKGDERSAISYLRLSLNADSSASFYERNAIRLKQLEASQSSLLETKARRQKLKFADRNTEETVSETEPEQSKSVLDRVRSLHAARNDL</sequence>
<feature type="transmembrane region" description="Helical" evidence="5">
    <location>
        <begin position="92"/>
        <end position="113"/>
    </location>
</feature>
<proteinExistence type="predicted"/>
<evidence type="ECO:0000256" key="3">
    <source>
        <dbReference type="PROSITE-ProRule" id="PRU00339"/>
    </source>
</evidence>
<dbReference type="SMART" id="SM00028">
    <property type="entry name" value="TPR"/>
    <property type="match status" value="3"/>
</dbReference>
<dbReference type="Gene3D" id="1.25.40.10">
    <property type="entry name" value="Tetratricopeptide repeat domain"/>
    <property type="match status" value="1"/>
</dbReference>
<dbReference type="Pfam" id="PF13181">
    <property type="entry name" value="TPR_8"/>
    <property type="match status" value="1"/>
</dbReference>
<dbReference type="PROSITE" id="PS50005">
    <property type="entry name" value="TPR"/>
    <property type="match status" value="1"/>
</dbReference>
<keyword evidence="5" id="KW-0472">Membrane</keyword>
<feature type="transmembrane region" description="Helical" evidence="5">
    <location>
        <begin position="346"/>
        <end position="363"/>
    </location>
</feature>
<feature type="transmembrane region" description="Helical" evidence="5">
    <location>
        <begin position="428"/>
        <end position="447"/>
    </location>
</feature>
<dbReference type="InterPro" id="IPR052346">
    <property type="entry name" value="O-mannosyl-transferase_TMTC"/>
</dbReference>
<accession>A0A7S3DAG6</accession>
<feature type="transmembrane region" description="Helical" evidence="5">
    <location>
        <begin position="321"/>
        <end position="339"/>
    </location>
</feature>
<dbReference type="Pfam" id="PF13374">
    <property type="entry name" value="TPR_10"/>
    <property type="match status" value="1"/>
</dbReference>
<dbReference type="SUPFAM" id="SSF48452">
    <property type="entry name" value="TPR-like"/>
    <property type="match status" value="1"/>
</dbReference>
<feature type="transmembrane region" description="Helical" evidence="5">
    <location>
        <begin position="375"/>
        <end position="393"/>
    </location>
</feature>
<evidence type="ECO:0000256" key="4">
    <source>
        <dbReference type="SAM" id="MobiDB-lite"/>
    </source>
</evidence>
<dbReference type="InterPro" id="IPR011990">
    <property type="entry name" value="TPR-like_helical_dom_sf"/>
</dbReference>
<dbReference type="PANTHER" id="PTHR44227:SF3">
    <property type="entry name" value="PROTEIN O-MANNOSYL-TRANSFERASE TMTC4"/>
    <property type="match status" value="1"/>
</dbReference>
<dbReference type="InterPro" id="IPR019734">
    <property type="entry name" value="TPR_rpt"/>
</dbReference>
<gene>
    <name evidence="6" type="ORF">PBIL07802_LOCUS12165</name>
</gene>
<keyword evidence="5" id="KW-0812">Transmembrane</keyword>
<keyword evidence="1" id="KW-0677">Repeat</keyword>
<feature type="transmembrane region" description="Helical" evidence="5">
    <location>
        <begin position="9"/>
        <end position="26"/>
    </location>
</feature>
<reference evidence="6" key="1">
    <citation type="submission" date="2021-01" db="EMBL/GenBank/DDBJ databases">
        <authorList>
            <person name="Corre E."/>
            <person name="Pelletier E."/>
            <person name="Niang G."/>
            <person name="Scheremetjew M."/>
            <person name="Finn R."/>
            <person name="Kale V."/>
            <person name="Holt S."/>
            <person name="Cochrane G."/>
            <person name="Meng A."/>
            <person name="Brown T."/>
            <person name="Cohen L."/>
        </authorList>
    </citation>
    <scope>NUCLEOTIDE SEQUENCE</scope>
    <source>
        <strain evidence="6">NIES-2562</strain>
    </source>
</reference>
<feature type="transmembrane region" description="Helical" evidence="5">
    <location>
        <begin position="235"/>
        <end position="254"/>
    </location>
</feature>
<keyword evidence="5" id="KW-1133">Transmembrane helix</keyword>
<feature type="repeat" description="TPR" evidence="3">
    <location>
        <begin position="465"/>
        <end position="498"/>
    </location>
</feature>
<organism evidence="6">
    <name type="scientific">Palpitomonas bilix</name>
    <dbReference type="NCBI Taxonomy" id="652834"/>
    <lineage>
        <taxon>Eukaryota</taxon>
        <taxon>Eukaryota incertae sedis</taxon>
    </lineage>
</organism>
<name>A0A7S3DAG6_9EUKA</name>
<dbReference type="AlphaFoldDB" id="A0A7S3DAG6"/>
<feature type="region of interest" description="Disordered" evidence="4">
    <location>
        <begin position="605"/>
        <end position="625"/>
    </location>
</feature>
<protein>
    <recommendedName>
        <fullName evidence="7">Dolichyl-phosphate-mannose--protein mannosyltransferase</fullName>
    </recommendedName>
</protein>
<evidence type="ECO:0000256" key="5">
    <source>
        <dbReference type="SAM" id="Phobius"/>
    </source>
</evidence>
<dbReference type="PANTHER" id="PTHR44227">
    <property type="match status" value="1"/>
</dbReference>
<evidence type="ECO:0000256" key="1">
    <source>
        <dbReference type="ARBA" id="ARBA00022737"/>
    </source>
</evidence>
<evidence type="ECO:0008006" key="7">
    <source>
        <dbReference type="Google" id="ProtNLM"/>
    </source>
</evidence>
<evidence type="ECO:0000256" key="2">
    <source>
        <dbReference type="ARBA" id="ARBA00022803"/>
    </source>
</evidence>
<keyword evidence="2 3" id="KW-0802">TPR repeat</keyword>